<evidence type="ECO:0000256" key="1">
    <source>
        <dbReference type="ARBA" id="ARBA00004651"/>
    </source>
</evidence>
<feature type="transmembrane region" description="Helical" evidence="12">
    <location>
        <begin position="209"/>
        <end position="227"/>
    </location>
</feature>
<evidence type="ECO:0000256" key="7">
    <source>
        <dbReference type="ARBA" id="ARBA00022692"/>
    </source>
</evidence>
<feature type="transmembrane region" description="Helical" evidence="12">
    <location>
        <begin position="239"/>
        <end position="259"/>
    </location>
</feature>
<keyword evidence="9 12" id="KW-1133">Transmembrane helix</keyword>
<feature type="transmembrane region" description="Helical" evidence="12">
    <location>
        <begin position="6"/>
        <end position="25"/>
    </location>
</feature>
<keyword evidence="4" id="KW-0444">Lipid biosynthesis</keyword>
<dbReference type="InterPro" id="IPR000390">
    <property type="entry name" value="Small_drug/metabolite_transptr"/>
</dbReference>
<evidence type="ECO:0000313" key="15">
    <source>
        <dbReference type="Proteomes" id="UP000190285"/>
    </source>
</evidence>
<evidence type="ECO:0000256" key="2">
    <source>
        <dbReference type="ARBA" id="ARBA00007362"/>
    </source>
</evidence>
<evidence type="ECO:0000256" key="5">
    <source>
        <dbReference type="ARBA" id="ARBA00022519"/>
    </source>
</evidence>
<dbReference type="GO" id="GO:0022857">
    <property type="term" value="F:transmembrane transporter activity"/>
    <property type="evidence" value="ECO:0007669"/>
    <property type="project" value="InterPro"/>
</dbReference>
<dbReference type="PANTHER" id="PTHR30561">
    <property type="entry name" value="SMR FAMILY PROTON-DEPENDENT DRUG EFFLUX TRANSPORTER SUGE"/>
    <property type="match status" value="1"/>
</dbReference>
<keyword evidence="10" id="KW-0443">Lipid metabolism</keyword>
<dbReference type="SUPFAM" id="SSF103481">
    <property type="entry name" value="Multidrug resistance efflux transporter EmrE"/>
    <property type="match status" value="2"/>
</dbReference>
<keyword evidence="5" id="KW-0997">Cell inner membrane</keyword>
<feature type="domain" description="EamA" evidence="13">
    <location>
        <begin position="207"/>
        <end position="309"/>
    </location>
</feature>
<feature type="transmembrane region" description="Helical" evidence="12">
    <location>
        <begin position="125"/>
        <end position="143"/>
    </location>
</feature>
<dbReference type="Gene3D" id="1.10.3730.20">
    <property type="match status" value="2"/>
</dbReference>
<dbReference type="STRING" id="36842.SAMN02194393_00905"/>
<evidence type="ECO:0000256" key="12">
    <source>
        <dbReference type="SAM" id="Phobius"/>
    </source>
</evidence>
<keyword evidence="15" id="KW-1185">Reference proteome</keyword>
<dbReference type="GO" id="GO:0005886">
    <property type="term" value="C:plasma membrane"/>
    <property type="evidence" value="ECO:0007669"/>
    <property type="project" value="UniProtKB-SubCell"/>
</dbReference>
<reference evidence="14 15" key="1">
    <citation type="submission" date="2017-02" db="EMBL/GenBank/DDBJ databases">
        <authorList>
            <person name="Peterson S.W."/>
        </authorList>
    </citation>
    <scope>NUCLEOTIDE SEQUENCE [LARGE SCALE GENOMIC DNA]</scope>
    <source>
        <strain evidence="14 15">M1</strain>
    </source>
</reference>
<keyword evidence="6" id="KW-0441">Lipid A biosynthesis</keyword>
<dbReference type="InterPro" id="IPR000620">
    <property type="entry name" value="EamA_dom"/>
</dbReference>
<keyword evidence="8" id="KW-0448">Lipopolysaccharide biosynthesis</keyword>
<keyword evidence="3" id="KW-1003">Cell membrane</keyword>
<dbReference type="GO" id="GO:0009103">
    <property type="term" value="P:lipopolysaccharide biosynthetic process"/>
    <property type="evidence" value="ECO:0007669"/>
    <property type="project" value="UniProtKB-KW"/>
</dbReference>
<evidence type="ECO:0000256" key="8">
    <source>
        <dbReference type="ARBA" id="ARBA00022985"/>
    </source>
</evidence>
<protein>
    <submittedName>
        <fullName evidence="14">EamA-like transporter family protein</fullName>
    </submittedName>
</protein>
<name>A0A1T5J412_9FIRM</name>
<proteinExistence type="inferred from homology"/>
<comment type="similarity">
    <text evidence="2">Belongs to the EamA transporter family.</text>
</comment>
<evidence type="ECO:0000256" key="4">
    <source>
        <dbReference type="ARBA" id="ARBA00022516"/>
    </source>
</evidence>
<dbReference type="PANTHER" id="PTHR30561:SF9">
    <property type="entry name" value="4-AMINO-4-DEOXY-L-ARABINOSE-PHOSPHOUNDECAPRENOL FLIPPASE SUBUNIT ARNF-RELATED"/>
    <property type="match status" value="1"/>
</dbReference>
<gene>
    <name evidence="14" type="ORF">SAMN02194393_00905</name>
</gene>
<feature type="transmembrane region" description="Helical" evidence="12">
    <location>
        <begin position="149"/>
        <end position="168"/>
    </location>
</feature>
<evidence type="ECO:0000256" key="10">
    <source>
        <dbReference type="ARBA" id="ARBA00023098"/>
    </source>
</evidence>
<organism evidence="14 15">
    <name type="scientific">Maledivibacter halophilus</name>
    <dbReference type="NCBI Taxonomy" id="36842"/>
    <lineage>
        <taxon>Bacteria</taxon>
        <taxon>Bacillati</taxon>
        <taxon>Bacillota</taxon>
        <taxon>Clostridia</taxon>
        <taxon>Peptostreptococcales</taxon>
        <taxon>Caminicellaceae</taxon>
        <taxon>Maledivibacter</taxon>
    </lineage>
</organism>
<evidence type="ECO:0000256" key="6">
    <source>
        <dbReference type="ARBA" id="ARBA00022556"/>
    </source>
</evidence>
<evidence type="ECO:0000313" key="14">
    <source>
        <dbReference type="EMBL" id="SKC46189.1"/>
    </source>
</evidence>
<comment type="subcellular location">
    <subcellularLocation>
        <location evidence="1">Cell membrane</location>
        <topology evidence="1">Multi-pass membrane protein</topology>
    </subcellularLocation>
</comment>
<evidence type="ECO:0000256" key="9">
    <source>
        <dbReference type="ARBA" id="ARBA00022989"/>
    </source>
</evidence>
<evidence type="ECO:0000259" key="13">
    <source>
        <dbReference type="Pfam" id="PF00892"/>
    </source>
</evidence>
<feature type="domain" description="EamA" evidence="13">
    <location>
        <begin position="8"/>
        <end position="165"/>
    </location>
</feature>
<dbReference type="InterPro" id="IPR037185">
    <property type="entry name" value="EmrE-like"/>
</dbReference>
<evidence type="ECO:0000256" key="11">
    <source>
        <dbReference type="ARBA" id="ARBA00023136"/>
    </source>
</evidence>
<dbReference type="Pfam" id="PF00892">
    <property type="entry name" value="EamA"/>
    <property type="match status" value="2"/>
</dbReference>
<dbReference type="AlphaFoldDB" id="A0A1T5J412"/>
<sequence length="310" mass="34970">MNLMGMSKMIFLILAIISSGMIAVIFKFSEEKQPNRLAITTFNYINACIISFFMLSNKKILDLGWFNSFKIEAQEVFLLNESIYSNEASAAWAVIIGSITGIIYFLSFWLYQYNVKKNGAALSSTFMKLGVLVPTILSIFIFKEIPTKLQILGLLLAIAGMVIINLSMEKDIIKSIKIDLFLLFIMGGLGDFNSKLYQNYGQNEHKELFVFYIFITALIVSSITLFIKNRKVKSTDIIAGLLVGIPNQFTAYFLVRSLNYVKASIAFPIFSSGTILFVNIINIIYFKEKLSKNQYISIGIIAISLIFLNI</sequence>
<dbReference type="EMBL" id="FUZT01000002">
    <property type="protein sequence ID" value="SKC46189.1"/>
    <property type="molecule type" value="Genomic_DNA"/>
</dbReference>
<feature type="transmembrane region" description="Helical" evidence="12">
    <location>
        <begin position="265"/>
        <end position="286"/>
    </location>
</feature>
<dbReference type="OrthoDB" id="47588at2"/>
<feature type="transmembrane region" description="Helical" evidence="12">
    <location>
        <begin position="90"/>
        <end position="113"/>
    </location>
</feature>
<keyword evidence="7 12" id="KW-0812">Transmembrane</keyword>
<dbReference type="Proteomes" id="UP000190285">
    <property type="component" value="Unassembled WGS sequence"/>
</dbReference>
<evidence type="ECO:0000256" key="3">
    <source>
        <dbReference type="ARBA" id="ARBA00022475"/>
    </source>
</evidence>
<feature type="transmembrane region" description="Helical" evidence="12">
    <location>
        <begin position="293"/>
        <end position="309"/>
    </location>
</feature>
<keyword evidence="11 12" id="KW-0472">Membrane</keyword>
<accession>A0A1T5J412</accession>
<feature type="transmembrane region" description="Helical" evidence="12">
    <location>
        <begin position="37"/>
        <end position="55"/>
    </location>
</feature>